<reference evidence="2 3" key="1">
    <citation type="submission" date="2019-09" db="EMBL/GenBank/DDBJ databases">
        <title>A chromosome-level genome assembly of the Chinese tupelo Nyssa sinensis.</title>
        <authorList>
            <person name="Yang X."/>
            <person name="Kang M."/>
            <person name="Yang Y."/>
            <person name="Xiong H."/>
            <person name="Wang M."/>
            <person name="Zhang Z."/>
            <person name="Wang Z."/>
            <person name="Wu H."/>
            <person name="Ma T."/>
            <person name="Liu J."/>
            <person name="Xi Z."/>
        </authorList>
    </citation>
    <scope>NUCLEOTIDE SEQUENCE [LARGE SCALE GENOMIC DNA]</scope>
    <source>
        <strain evidence="2">J267</strain>
        <tissue evidence="2">Leaf</tissue>
    </source>
</reference>
<name>A0A5J5AGB2_9ASTE</name>
<gene>
    <name evidence="2" type="ORF">F0562_035558</name>
</gene>
<organism evidence="2 3">
    <name type="scientific">Nyssa sinensis</name>
    <dbReference type="NCBI Taxonomy" id="561372"/>
    <lineage>
        <taxon>Eukaryota</taxon>
        <taxon>Viridiplantae</taxon>
        <taxon>Streptophyta</taxon>
        <taxon>Embryophyta</taxon>
        <taxon>Tracheophyta</taxon>
        <taxon>Spermatophyta</taxon>
        <taxon>Magnoliopsida</taxon>
        <taxon>eudicotyledons</taxon>
        <taxon>Gunneridae</taxon>
        <taxon>Pentapetalae</taxon>
        <taxon>asterids</taxon>
        <taxon>Cornales</taxon>
        <taxon>Nyssaceae</taxon>
        <taxon>Nyssa</taxon>
    </lineage>
</organism>
<dbReference type="PANTHER" id="PTHR34222:SF40">
    <property type="match status" value="1"/>
</dbReference>
<feature type="region of interest" description="Disordered" evidence="1">
    <location>
        <begin position="171"/>
        <end position="215"/>
    </location>
</feature>
<feature type="compositionally biased region" description="Basic and acidic residues" evidence="1">
    <location>
        <begin position="135"/>
        <end position="148"/>
    </location>
</feature>
<dbReference type="AlphaFoldDB" id="A0A5J5AGB2"/>
<protein>
    <submittedName>
        <fullName evidence="2">Uncharacterized protein</fullName>
    </submittedName>
</protein>
<dbReference type="EMBL" id="CM018045">
    <property type="protein sequence ID" value="KAA8528191.1"/>
    <property type="molecule type" value="Genomic_DNA"/>
</dbReference>
<dbReference type="OrthoDB" id="1738167at2759"/>
<keyword evidence="3" id="KW-1185">Reference proteome</keyword>
<accession>A0A5J5AGB2</accession>
<evidence type="ECO:0000256" key="1">
    <source>
        <dbReference type="SAM" id="MobiDB-lite"/>
    </source>
</evidence>
<evidence type="ECO:0000313" key="3">
    <source>
        <dbReference type="Proteomes" id="UP000325577"/>
    </source>
</evidence>
<dbReference type="PANTHER" id="PTHR34222">
    <property type="entry name" value="GAG_PRE-INTEGRS DOMAIN-CONTAINING PROTEIN"/>
    <property type="match status" value="1"/>
</dbReference>
<evidence type="ECO:0000313" key="2">
    <source>
        <dbReference type="EMBL" id="KAA8528191.1"/>
    </source>
</evidence>
<sequence>MLGKKGPGVAVESSALVAANANSSKVITHQRRNDGQLRVWCDYCNKPRHTRETCWKIQGKPANWKSSKPGDRSSRVFPTANEAEVSPFTKEQMEHLLTLLKSNSSSGIPSVSLAQTGVDQVATEYPRRTGTSELDEQKEREEGRDRLTTGHSISNSELRKDQMEGRCEMGLGRQVGPIMRKGKGWTNNWHSNRWRHGPEKEVGPWPNRNHFNRRG</sequence>
<proteinExistence type="predicted"/>
<dbReference type="Proteomes" id="UP000325577">
    <property type="component" value="Linkage Group LG21"/>
</dbReference>
<feature type="region of interest" description="Disordered" evidence="1">
    <location>
        <begin position="119"/>
        <end position="150"/>
    </location>
</feature>